<evidence type="ECO:0000313" key="3">
    <source>
        <dbReference type="Proteomes" id="UP000054097"/>
    </source>
</evidence>
<dbReference type="Proteomes" id="UP000054097">
    <property type="component" value="Unassembled WGS sequence"/>
</dbReference>
<sequence length="420" mass="46732">MNIFRSRSKSASRRQEAPAAKLPLQPSYSVNVPSHGIPIIKPEKRRRANSYVVPISATPDGVYYAHEDAIYHPRYSPPRDPRNMSAGYSPQMMLHHSPHYFAQGQVVYHHVPGAPVSSAGYDSSPQSLYLDSHARGRPRSNTSTAAREKLTMASNAPEAVRMPLAGGYVPGYGGHPPSHEAPQKSGGIFGSIVNAVRSRSKSRERDALFSASNPKVALNPNPSRTSLGDSRGRPQYDLKRQQQMLSDVDAEIARRLEKDLRLQDLEDPYRSTRRDRSRSFESTRSRERAERRNRDLDPDVQDNTRYNAKALHYHTDRPTASTRLRPERGSGYHTDAQPSALRRSNTAGHHPSSRSGNPAAPKGWFNARGDQLVGKNSVIRQPHDREYQPCFSTYPAVGTGYGDSLGNIIDLDGRVLKRVG</sequence>
<dbReference type="AlphaFoldDB" id="A0A0C3BNP0"/>
<evidence type="ECO:0000313" key="2">
    <source>
        <dbReference type="EMBL" id="KIM33066.1"/>
    </source>
</evidence>
<feature type="region of interest" description="Disordered" evidence="1">
    <location>
        <begin position="270"/>
        <end position="367"/>
    </location>
</feature>
<feature type="region of interest" description="Disordered" evidence="1">
    <location>
        <begin position="130"/>
        <end position="156"/>
    </location>
</feature>
<protein>
    <submittedName>
        <fullName evidence="2">Uncharacterized protein</fullName>
    </submittedName>
</protein>
<proteinExistence type="predicted"/>
<dbReference type="EMBL" id="KN824279">
    <property type="protein sequence ID" value="KIM33066.1"/>
    <property type="molecule type" value="Genomic_DNA"/>
</dbReference>
<accession>A0A0C3BNP0</accession>
<dbReference type="OrthoDB" id="3266520at2759"/>
<organism evidence="2 3">
    <name type="scientific">Serendipita vermifera MAFF 305830</name>
    <dbReference type="NCBI Taxonomy" id="933852"/>
    <lineage>
        <taxon>Eukaryota</taxon>
        <taxon>Fungi</taxon>
        <taxon>Dikarya</taxon>
        <taxon>Basidiomycota</taxon>
        <taxon>Agaricomycotina</taxon>
        <taxon>Agaricomycetes</taxon>
        <taxon>Sebacinales</taxon>
        <taxon>Serendipitaceae</taxon>
        <taxon>Serendipita</taxon>
    </lineage>
</organism>
<name>A0A0C3BNP0_SERVB</name>
<reference evidence="2 3" key="1">
    <citation type="submission" date="2014-04" db="EMBL/GenBank/DDBJ databases">
        <authorList>
            <consortium name="DOE Joint Genome Institute"/>
            <person name="Kuo A."/>
            <person name="Zuccaro A."/>
            <person name="Kohler A."/>
            <person name="Nagy L.G."/>
            <person name="Floudas D."/>
            <person name="Copeland A."/>
            <person name="Barry K.W."/>
            <person name="Cichocki N."/>
            <person name="Veneault-Fourrey C."/>
            <person name="LaButti K."/>
            <person name="Lindquist E.A."/>
            <person name="Lipzen A."/>
            <person name="Lundell T."/>
            <person name="Morin E."/>
            <person name="Murat C."/>
            <person name="Sun H."/>
            <person name="Tunlid A."/>
            <person name="Henrissat B."/>
            <person name="Grigoriev I.V."/>
            <person name="Hibbett D.S."/>
            <person name="Martin F."/>
            <person name="Nordberg H.P."/>
            <person name="Cantor M.N."/>
            <person name="Hua S.X."/>
        </authorList>
    </citation>
    <scope>NUCLEOTIDE SEQUENCE [LARGE SCALE GENOMIC DNA]</scope>
    <source>
        <strain evidence="2 3">MAFF 305830</strain>
    </source>
</reference>
<feature type="compositionally biased region" description="Basic residues" evidence="1">
    <location>
        <begin position="1"/>
        <end position="12"/>
    </location>
</feature>
<feature type="compositionally biased region" description="Basic and acidic residues" evidence="1">
    <location>
        <begin position="270"/>
        <end position="297"/>
    </location>
</feature>
<dbReference type="HOGENOM" id="CLU_612675_0_0_1"/>
<reference evidence="3" key="2">
    <citation type="submission" date="2015-01" db="EMBL/GenBank/DDBJ databases">
        <title>Evolutionary Origins and Diversification of the Mycorrhizal Mutualists.</title>
        <authorList>
            <consortium name="DOE Joint Genome Institute"/>
            <consortium name="Mycorrhizal Genomics Consortium"/>
            <person name="Kohler A."/>
            <person name="Kuo A."/>
            <person name="Nagy L.G."/>
            <person name="Floudas D."/>
            <person name="Copeland A."/>
            <person name="Barry K.W."/>
            <person name="Cichocki N."/>
            <person name="Veneault-Fourrey C."/>
            <person name="LaButti K."/>
            <person name="Lindquist E.A."/>
            <person name="Lipzen A."/>
            <person name="Lundell T."/>
            <person name="Morin E."/>
            <person name="Murat C."/>
            <person name="Riley R."/>
            <person name="Ohm R."/>
            <person name="Sun H."/>
            <person name="Tunlid A."/>
            <person name="Henrissat B."/>
            <person name="Grigoriev I.V."/>
            <person name="Hibbett D.S."/>
            <person name="Martin F."/>
        </authorList>
    </citation>
    <scope>NUCLEOTIDE SEQUENCE [LARGE SCALE GENOMIC DNA]</scope>
    <source>
        <strain evidence="3">MAFF 305830</strain>
    </source>
</reference>
<evidence type="ECO:0000256" key="1">
    <source>
        <dbReference type="SAM" id="MobiDB-lite"/>
    </source>
</evidence>
<feature type="region of interest" description="Disordered" evidence="1">
    <location>
        <begin position="204"/>
        <end position="235"/>
    </location>
</feature>
<feature type="region of interest" description="Disordered" evidence="1">
    <location>
        <begin position="1"/>
        <end position="28"/>
    </location>
</feature>
<gene>
    <name evidence="2" type="ORF">M408DRAFT_191457</name>
</gene>
<keyword evidence="3" id="KW-1185">Reference proteome</keyword>